<comment type="caution">
    <text evidence="9">The sequence shown here is derived from an EMBL/GenBank/DDBJ whole genome shotgun (WGS) entry which is preliminary data.</text>
</comment>
<proteinExistence type="predicted"/>
<keyword evidence="3 4" id="KW-0597">Phosphoprotein</keyword>
<dbReference type="InterPro" id="IPR036890">
    <property type="entry name" value="HATPase_C_sf"/>
</dbReference>
<dbReference type="InterPro" id="IPR001789">
    <property type="entry name" value="Sig_transdc_resp-reg_receiver"/>
</dbReference>
<protein>
    <recommendedName>
        <fullName evidence="2">histidine kinase</fullName>
        <ecNumber evidence="2">2.7.13.3</ecNumber>
    </recommendedName>
</protein>
<sequence>MEHSAEAVIAKTEAQVIRALRPVLLTLAVPGTVAFAALEFFRGSGSPWLPLMVAAAIVMALAIRGQGKAHATTAVSVGLVSYALGAYLHFGPLLGVGLLFAGAALLVSFLHGKRGALASLTALSGVVLASAIGSQLELFSIRNAPTGPEDWIRLNLTTFGVLTSIVFVNSRLQQFMRQAVIAEFKAEDERDQARRERERALEAARAAQQLEAVGRVASGVAHDFNNSLLVLQGTIEMLEEPMPADERGQLVSEGVAAISAAAATTRQLLGFVRRERAELSACSPGPVIERFVRTMARVLPESVSLAAAVQPCPDLPIPASTLDQIILNLVLNARDAIDGQGTILVGCARAANGDGQLIVRDTGEGMDPAVAERVFEPFFSTKGEGGTGLGLATIHELVRQSGGQIHLDTAPGEGSTFTFAWPEIVKIIEAEGSARLRSTLRLDLNVLLVEDQPEVARVMQRSLHAAGCTTSLATSVGQARALLDSHLADHPTARFDLLCTDGLLPDGTAADVLRAYRQRIPEGAALVFTGYADQPELRDLVRREGLPLLHKPFSPQELLAHVHAASQDEAKAS</sequence>
<dbReference type="Gene3D" id="3.30.565.10">
    <property type="entry name" value="Histidine kinase-like ATPase, C-terminal domain"/>
    <property type="match status" value="1"/>
</dbReference>
<keyword evidence="6" id="KW-1133">Transmembrane helix</keyword>
<dbReference type="SMART" id="SM00388">
    <property type="entry name" value="HisKA"/>
    <property type="match status" value="1"/>
</dbReference>
<feature type="coiled-coil region" evidence="5">
    <location>
        <begin position="183"/>
        <end position="210"/>
    </location>
</feature>
<dbReference type="PANTHER" id="PTHR43065:SF42">
    <property type="entry name" value="TWO-COMPONENT SENSOR PPRA"/>
    <property type="match status" value="1"/>
</dbReference>
<dbReference type="SUPFAM" id="SSF55874">
    <property type="entry name" value="ATPase domain of HSP90 chaperone/DNA topoisomerase II/histidine kinase"/>
    <property type="match status" value="1"/>
</dbReference>
<dbReference type="Pfam" id="PF00072">
    <property type="entry name" value="Response_reg"/>
    <property type="match status" value="1"/>
</dbReference>
<reference evidence="9 10" key="1">
    <citation type="submission" date="2007-06" db="EMBL/GenBank/DDBJ databases">
        <authorList>
            <person name="Shimkets L."/>
            <person name="Ferriera S."/>
            <person name="Johnson J."/>
            <person name="Kravitz S."/>
            <person name="Beeson K."/>
            <person name="Sutton G."/>
            <person name="Rogers Y.-H."/>
            <person name="Friedman R."/>
            <person name="Frazier M."/>
            <person name="Venter J.C."/>
        </authorList>
    </citation>
    <scope>NUCLEOTIDE SEQUENCE [LARGE SCALE GENOMIC DNA]</scope>
    <source>
        <strain evidence="9 10">SIR-1</strain>
    </source>
</reference>
<feature type="transmembrane region" description="Helical" evidence="6">
    <location>
        <begin position="48"/>
        <end position="67"/>
    </location>
</feature>
<dbReference type="SUPFAM" id="SSF52172">
    <property type="entry name" value="CheY-like"/>
    <property type="match status" value="1"/>
</dbReference>
<dbReference type="Pfam" id="PF02518">
    <property type="entry name" value="HATPase_c"/>
    <property type="match status" value="1"/>
</dbReference>
<dbReference type="CDD" id="cd00156">
    <property type="entry name" value="REC"/>
    <property type="match status" value="1"/>
</dbReference>
<dbReference type="PROSITE" id="PS50110">
    <property type="entry name" value="RESPONSE_REGULATORY"/>
    <property type="match status" value="1"/>
</dbReference>
<dbReference type="InterPro" id="IPR003661">
    <property type="entry name" value="HisK_dim/P_dom"/>
</dbReference>
<dbReference type="InterPro" id="IPR036097">
    <property type="entry name" value="HisK_dim/P_sf"/>
</dbReference>
<feature type="domain" description="Response regulatory" evidence="8">
    <location>
        <begin position="445"/>
        <end position="566"/>
    </location>
</feature>
<keyword evidence="10" id="KW-1185">Reference proteome</keyword>
<dbReference type="GO" id="GO:0000155">
    <property type="term" value="F:phosphorelay sensor kinase activity"/>
    <property type="evidence" value="ECO:0007669"/>
    <property type="project" value="InterPro"/>
</dbReference>
<dbReference type="PROSITE" id="PS50109">
    <property type="entry name" value="HIS_KIN"/>
    <property type="match status" value="1"/>
</dbReference>
<dbReference type="EC" id="2.7.13.3" evidence="2"/>
<evidence type="ECO:0000256" key="4">
    <source>
        <dbReference type="PROSITE-ProRule" id="PRU00169"/>
    </source>
</evidence>
<organism evidence="9 10">
    <name type="scientific">Plesiocystis pacifica SIR-1</name>
    <dbReference type="NCBI Taxonomy" id="391625"/>
    <lineage>
        <taxon>Bacteria</taxon>
        <taxon>Pseudomonadati</taxon>
        <taxon>Myxococcota</taxon>
        <taxon>Polyangia</taxon>
        <taxon>Nannocystales</taxon>
        <taxon>Nannocystaceae</taxon>
        <taxon>Plesiocystis</taxon>
    </lineage>
</organism>
<evidence type="ECO:0000259" key="7">
    <source>
        <dbReference type="PROSITE" id="PS50109"/>
    </source>
</evidence>
<dbReference type="AlphaFoldDB" id="A6G2S9"/>
<dbReference type="PRINTS" id="PR00344">
    <property type="entry name" value="BCTRLSENSOR"/>
</dbReference>
<evidence type="ECO:0000313" key="9">
    <source>
        <dbReference type="EMBL" id="EDM79779.1"/>
    </source>
</evidence>
<feature type="modified residue" description="4-aspartylphosphate" evidence="4">
    <location>
        <position position="501"/>
    </location>
</feature>
<evidence type="ECO:0000256" key="6">
    <source>
        <dbReference type="SAM" id="Phobius"/>
    </source>
</evidence>
<feature type="transmembrane region" description="Helical" evidence="6">
    <location>
        <begin position="117"/>
        <end position="139"/>
    </location>
</feature>
<evidence type="ECO:0000313" key="10">
    <source>
        <dbReference type="Proteomes" id="UP000005801"/>
    </source>
</evidence>
<dbReference type="eggNOG" id="COG4191">
    <property type="taxonomic scope" value="Bacteria"/>
</dbReference>
<feature type="domain" description="Histidine kinase" evidence="7">
    <location>
        <begin position="219"/>
        <end position="425"/>
    </location>
</feature>
<dbReference type="InterPro" id="IPR005467">
    <property type="entry name" value="His_kinase_dom"/>
</dbReference>
<dbReference type="SMART" id="SM00387">
    <property type="entry name" value="HATPase_c"/>
    <property type="match status" value="1"/>
</dbReference>
<dbReference type="EMBL" id="ABCS01000016">
    <property type="protein sequence ID" value="EDM79779.1"/>
    <property type="molecule type" value="Genomic_DNA"/>
</dbReference>
<dbReference type="Gene3D" id="1.10.287.130">
    <property type="match status" value="1"/>
</dbReference>
<dbReference type="Gene3D" id="3.40.50.2300">
    <property type="match status" value="1"/>
</dbReference>
<feature type="transmembrane region" description="Helical" evidence="6">
    <location>
        <begin position="23"/>
        <end position="41"/>
    </location>
</feature>
<accession>A6G2S9</accession>
<name>A6G2S9_9BACT</name>
<evidence type="ECO:0000256" key="2">
    <source>
        <dbReference type="ARBA" id="ARBA00012438"/>
    </source>
</evidence>
<evidence type="ECO:0000256" key="5">
    <source>
        <dbReference type="SAM" id="Coils"/>
    </source>
</evidence>
<dbReference type="SMART" id="SM00448">
    <property type="entry name" value="REC"/>
    <property type="match status" value="1"/>
</dbReference>
<keyword evidence="5" id="KW-0175">Coiled coil</keyword>
<dbReference type="InterPro" id="IPR004358">
    <property type="entry name" value="Sig_transdc_His_kin-like_C"/>
</dbReference>
<dbReference type="InterPro" id="IPR003594">
    <property type="entry name" value="HATPase_dom"/>
</dbReference>
<dbReference type="SUPFAM" id="SSF47384">
    <property type="entry name" value="Homodimeric domain of signal transducing histidine kinase"/>
    <property type="match status" value="1"/>
</dbReference>
<keyword evidence="6" id="KW-0812">Transmembrane</keyword>
<keyword evidence="6" id="KW-0472">Membrane</keyword>
<dbReference type="PANTHER" id="PTHR43065">
    <property type="entry name" value="SENSOR HISTIDINE KINASE"/>
    <property type="match status" value="1"/>
</dbReference>
<dbReference type="STRING" id="391625.PPSIR1_31808"/>
<keyword evidence="9" id="KW-0808">Transferase</keyword>
<dbReference type="InterPro" id="IPR011006">
    <property type="entry name" value="CheY-like_superfamily"/>
</dbReference>
<feature type="transmembrane region" description="Helical" evidence="6">
    <location>
        <begin position="151"/>
        <end position="168"/>
    </location>
</feature>
<dbReference type="RefSeq" id="WP_006971028.1">
    <property type="nucleotide sequence ID" value="NZ_ABCS01000016.1"/>
</dbReference>
<comment type="catalytic activity">
    <reaction evidence="1">
        <text>ATP + protein L-histidine = ADP + protein N-phospho-L-histidine.</text>
        <dbReference type="EC" id="2.7.13.3"/>
    </reaction>
</comment>
<evidence type="ECO:0000256" key="1">
    <source>
        <dbReference type="ARBA" id="ARBA00000085"/>
    </source>
</evidence>
<evidence type="ECO:0000256" key="3">
    <source>
        <dbReference type="ARBA" id="ARBA00022553"/>
    </source>
</evidence>
<evidence type="ECO:0000259" key="8">
    <source>
        <dbReference type="PROSITE" id="PS50110"/>
    </source>
</evidence>
<feature type="transmembrane region" description="Helical" evidence="6">
    <location>
        <begin position="87"/>
        <end position="110"/>
    </location>
</feature>
<keyword evidence="9" id="KW-0418">Kinase</keyword>
<gene>
    <name evidence="9" type="ORF">PPSIR1_31808</name>
</gene>
<dbReference type="Proteomes" id="UP000005801">
    <property type="component" value="Unassembled WGS sequence"/>
</dbReference>